<gene>
    <name evidence="2" type="ORF">BHL82_06445</name>
</gene>
<dbReference type="PANTHER" id="PTHR43685:SF2">
    <property type="entry name" value="GLYCOSYLTRANSFERASE 2-LIKE DOMAIN-CONTAINING PROTEIN"/>
    <property type="match status" value="1"/>
</dbReference>
<dbReference type="InterPro" id="IPR001173">
    <property type="entry name" value="Glyco_trans_2-like"/>
</dbReference>
<dbReference type="EMBL" id="MIMU01000091">
    <property type="protein sequence ID" value="OTA84672.1"/>
    <property type="molecule type" value="Genomic_DNA"/>
</dbReference>
<dbReference type="Pfam" id="PF00535">
    <property type="entry name" value="Glycos_transf_2"/>
    <property type="match status" value="1"/>
</dbReference>
<evidence type="ECO:0000313" key="2">
    <source>
        <dbReference type="EMBL" id="OTA84672.1"/>
    </source>
</evidence>
<dbReference type="PANTHER" id="PTHR43685">
    <property type="entry name" value="GLYCOSYLTRANSFERASE"/>
    <property type="match status" value="1"/>
</dbReference>
<dbReference type="AlphaFoldDB" id="A0A1Y2UMQ9"/>
<evidence type="ECO:0000259" key="1">
    <source>
        <dbReference type="Pfam" id="PF00535"/>
    </source>
</evidence>
<protein>
    <recommendedName>
        <fullName evidence="1">Glycosyltransferase 2-like domain-containing protein</fullName>
    </recommendedName>
</protein>
<feature type="domain" description="Glycosyltransferase 2-like" evidence="1">
    <location>
        <begin position="10"/>
        <end position="133"/>
    </location>
</feature>
<dbReference type="Proteomes" id="UP000194286">
    <property type="component" value="Unassembled WGS sequence"/>
</dbReference>
<comment type="caution">
    <text evidence="2">The sequence shown here is derived from an EMBL/GenBank/DDBJ whole genome shotgun (WGS) entry which is preliminary data.</text>
</comment>
<evidence type="ECO:0000313" key="3">
    <source>
        <dbReference type="Proteomes" id="UP000194286"/>
    </source>
</evidence>
<dbReference type="SUPFAM" id="SSF53448">
    <property type="entry name" value="Nucleotide-diphospho-sugar transferases"/>
    <property type="match status" value="1"/>
</dbReference>
<name>A0A1Y2UMQ9_LIMRT</name>
<proteinExistence type="predicted"/>
<sequence length="310" mass="36536">MKKRKDYTVSVLMSVYNGEKYILEQLSSIKTQSNQPNEVIIIDDCSTDGTVRLIEDYINVNGLSETWRLIKNKRNHGWKCNFISGLKYISGDIIFFSDQDDIWFKNKIEIYKSIFKQNQQTNVIASQETKWDGLKSVTDLIIESKKYNIVPFNKENFFIQSSGCTMAVRMNYVNSVIQFYKNDWAHDDFFWKMSLLDESLALINSSSILHRIHGSNESLKKRNRETTLQTIHLDEEIVSSMIQRLKSDESISNKNFKLQILLHKKRGNLKRKKLFESKNIVYIFPIFINYRDLYRKIKQIFGDLVYALWG</sequence>
<dbReference type="RefSeq" id="WP_086135955.1">
    <property type="nucleotide sequence ID" value="NZ_MIMU01000091.1"/>
</dbReference>
<accession>A0A1Y2UMQ9</accession>
<organism evidence="2 3">
    <name type="scientific">Limosilactobacillus reuteri</name>
    <name type="common">Lactobacillus reuteri</name>
    <dbReference type="NCBI Taxonomy" id="1598"/>
    <lineage>
        <taxon>Bacteria</taxon>
        <taxon>Bacillati</taxon>
        <taxon>Bacillota</taxon>
        <taxon>Bacilli</taxon>
        <taxon>Lactobacillales</taxon>
        <taxon>Lactobacillaceae</taxon>
        <taxon>Limosilactobacillus</taxon>
    </lineage>
</organism>
<dbReference type="InterPro" id="IPR050834">
    <property type="entry name" value="Glycosyltransf_2"/>
</dbReference>
<dbReference type="Gene3D" id="3.90.550.10">
    <property type="entry name" value="Spore Coat Polysaccharide Biosynthesis Protein SpsA, Chain A"/>
    <property type="match status" value="1"/>
</dbReference>
<dbReference type="InterPro" id="IPR029044">
    <property type="entry name" value="Nucleotide-diphossugar_trans"/>
</dbReference>
<reference evidence="2 3" key="1">
    <citation type="submission" date="2016-09" db="EMBL/GenBank/DDBJ databases">
        <title>Lactobacillus reuteri KLR3005, genome sequencing and assembly.</title>
        <authorList>
            <person name="Lee J.-Y."/>
            <person name="Kim E.B."/>
            <person name="Choi Y.-J."/>
        </authorList>
    </citation>
    <scope>NUCLEOTIDE SEQUENCE [LARGE SCALE GENOMIC DNA]</scope>
    <source>
        <strain evidence="2 3">KLR3005</strain>
    </source>
</reference>